<dbReference type="GO" id="GO:0042597">
    <property type="term" value="C:periplasmic space"/>
    <property type="evidence" value="ECO:0007669"/>
    <property type="project" value="UniProtKB-SubCell"/>
</dbReference>
<feature type="chain" id="PRO_5012168634" evidence="5">
    <location>
        <begin position="29"/>
        <end position="450"/>
    </location>
</feature>
<dbReference type="Pfam" id="PF01547">
    <property type="entry name" value="SBP_bac_1"/>
    <property type="match status" value="1"/>
</dbReference>
<dbReference type="InterPro" id="IPR050490">
    <property type="entry name" value="Bact_solute-bd_prot1"/>
</dbReference>
<dbReference type="Gene3D" id="3.40.190.10">
    <property type="entry name" value="Periplasmic binding protein-like II"/>
    <property type="match status" value="2"/>
</dbReference>
<proteinExistence type="inferred from homology"/>
<reference evidence="7" key="1">
    <citation type="submission" date="2017-04" db="EMBL/GenBank/DDBJ databases">
        <authorList>
            <person name="Varghese N."/>
            <person name="Submissions S."/>
        </authorList>
    </citation>
    <scope>NUCLEOTIDE SEQUENCE [LARGE SCALE GENOMIC DNA]</scope>
    <source>
        <strain evidence="7">Ballard 720</strain>
    </source>
</reference>
<dbReference type="CDD" id="cd13585">
    <property type="entry name" value="PBP2_TMBP_like"/>
    <property type="match status" value="1"/>
</dbReference>
<dbReference type="STRING" id="28094.SAMN06295900_11416"/>
<dbReference type="PANTHER" id="PTHR43649:SF34">
    <property type="entry name" value="ABC TRANSPORTER PERIPLASMIC-BINDING PROTEIN YCJN-RELATED"/>
    <property type="match status" value="1"/>
</dbReference>
<protein>
    <submittedName>
        <fullName evidence="6">Carbohydrate ABC transporter substrate-binding protein, CUT1 family</fullName>
    </submittedName>
</protein>
<dbReference type="AlphaFoldDB" id="A0A1X7G7A8"/>
<gene>
    <name evidence="6" type="ORF">SAMN06295900_11416</name>
</gene>
<evidence type="ECO:0000313" key="6">
    <source>
        <dbReference type="EMBL" id="SMF65308.1"/>
    </source>
</evidence>
<accession>A0A1X7G7A8</accession>
<comment type="similarity">
    <text evidence="2">Belongs to the bacterial solute-binding protein 1 family.</text>
</comment>
<dbReference type="GeneID" id="95551694"/>
<evidence type="ECO:0000313" key="7">
    <source>
        <dbReference type="Proteomes" id="UP000192911"/>
    </source>
</evidence>
<evidence type="ECO:0000256" key="1">
    <source>
        <dbReference type="ARBA" id="ARBA00004418"/>
    </source>
</evidence>
<evidence type="ECO:0000256" key="5">
    <source>
        <dbReference type="SAM" id="SignalP"/>
    </source>
</evidence>
<organism evidence="6 7">
    <name type="scientific">Trinickia caryophylli</name>
    <name type="common">Paraburkholderia caryophylli</name>
    <dbReference type="NCBI Taxonomy" id="28094"/>
    <lineage>
        <taxon>Bacteria</taxon>
        <taxon>Pseudomonadati</taxon>
        <taxon>Pseudomonadota</taxon>
        <taxon>Betaproteobacteria</taxon>
        <taxon>Burkholderiales</taxon>
        <taxon>Burkholderiaceae</taxon>
        <taxon>Trinickia</taxon>
    </lineage>
</organism>
<name>A0A1X7G7A8_TRICW</name>
<dbReference type="Proteomes" id="UP000192911">
    <property type="component" value="Unassembled WGS sequence"/>
</dbReference>
<comment type="subcellular location">
    <subcellularLocation>
        <location evidence="1">Periplasm</location>
    </subcellularLocation>
</comment>
<keyword evidence="4 5" id="KW-0732">Signal</keyword>
<dbReference type="PANTHER" id="PTHR43649">
    <property type="entry name" value="ARABINOSE-BINDING PROTEIN-RELATED"/>
    <property type="match status" value="1"/>
</dbReference>
<dbReference type="InterPro" id="IPR006059">
    <property type="entry name" value="SBP"/>
</dbReference>
<evidence type="ECO:0000256" key="2">
    <source>
        <dbReference type="ARBA" id="ARBA00008520"/>
    </source>
</evidence>
<keyword evidence="7" id="KW-1185">Reference proteome</keyword>
<feature type="signal peptide" evidence="5">
    <location>
        <begin position="1"/>
        <end position="28"/>
    </location>
</feature>
<dbReference type="EMBL" id="FXAH01000014">
    <property type="protein sequence ID" value="SMF65308.1"/>
    <property type="molecule type" value="Genomic_DNA"/>
</dbReference>
<dbReference type="RefSeq" id="WP_085229467.1">
    <property type="nucleotide sequence ID" value="NZ_BSQD01000013.1"/>
</dbReference>
<dbReference type="SUPFAM" id="SSF53850">
    <property type="entry name" value="Periplasmic binding protein-like II"/>
    <property type="match status" value="1"/>
</dbReference>
<evidence type="ECO:0000256" key="4">
    <source>
        <dbReference type="ARBA" id="ARBA00022729"/>
    </source>
</evidence>
<keyword evidence="3" id="KW-0813">Transport</keyword>
<sequence length="450" mass="49938">MNKRAFQAKVLRWSIVAASCLAAANAMAWTLKEAAAPYSGTTINAIFLDRPGYKAAAKLIPQFEKETGIKVKWDTIPYENTREREVLNFASGGSQDVVLVDVVWIGEFASNKWLVPIKKFTDDPKLADPNLNLKGFFPILLDSFGSWNNVTYGLPFDNYSGLMFYNKCMLKDAGFTEPPKTWDELLNVYAPKLTHADKNQYAFALQSRRGETQSADSFMRVLWPNGGSLLDAKFKSNLMSPQSQAGLEYRQKLMKYMPPGIVDFDHAEAVNALAQGQVAMITEWSAFYPTLTDPSKSKIGNCLAIATEPRGSAGLKPALGGFSLAVNAKSNAKKQAAAWLFIQWITSEQMAKPYLEAGGVPARMAVYQDKVVQDRYPFVKPMVESWQGGVPDYRPRFPEWPAISEIIAEWGTKMMLGQVSVKDGAKTIGDKTEAILSKDGYYDGKKPLLK</sequence>
<evidence type="ECO:0000256" key="3">
    <source>
        <dbReference type="ARBA" id="ARBA00022448"/>
    </source>
</evidence>
<dbReference type="OrthoDB" id="5890863at2"/>